<protein>
    <recommendedName>
        <fullName evidence="4">DUF3955 domain-containing protein</fullName>
    </recommendedName>
</protein>
<comment type="caution">
    <text evidence="2">The sequence shown here is derived from an EMBL/GenBank/DDBJ whole genome shotgun (WGS) entry which is preliminary data.</text>
</comment>
<sequence length="73" mass="7332">MKSSIVLTIGVVLLGLGAQGAIRLLADHDNAGLLGWLPGGFAAWLVCYAVATVAGVLLAAWGSAKAKQSGRGK</sequence>
<dbReference type="EMBL" id="BAAAZG010000002">
    <property type="protein sequence ID" value="GAA4060225.1"/>
    <property type="molecule type" value="Genomic_DNA"/>
</dbReference>
<gene>
    <name evidence="2" type="ORF">GCM10022214_11140</name>
</gene>
<dbReference type="Proteomes" id="UP001500683">
    <property type="component" value="Unassembled WGS sequence"/>
</dbReference>
<keyword evidence="1" id="KW-1133">Transmembrane helix</keyword>
<feature type="transmembrane region" description="Helical" evidence="1">
    <location>
        <begin position="36"/>
        <end position="61"/>
    </location>
</feature>
<accession>A0ABP7V5V0</accession>
<keyword evidence="1" id="KW-0812">Transmembrane</keyword>
<evidence type="ECO:0000313" key="3">
    <source>
        <dbReference type="Proteomes" id="UP001500683"/>
    </source>
</evidence>
<organism evidence="2 3">
    <name type="scientific">Actinomadura miaoliensis</name>
    <dbReference type="NCBI Taxonomy" id="430685"/>
    <lineage>
        <taxon>Bacteria</taxon>
        <taxon>Bacillati</taxon>
        <taxon>Actinomycetota</taxon>
        <taxon>Actinomycetes</taxon>
        <taxon>Streptosporangiales</taxon>
        <taxon>Thermomonosporaceae</taxon>
        <taxon>Actinomadura</taxon>
    </lineage>
</organism>
<keyword evidence="1" id="KW-0472">Membrane</keyword>
<name>A0ABP7V5V0_9ACTN</name>
<reference evidence="3" key="1">
    <citation type="journal article" date="2019" name="Int. J. Syst. Evol. Microbiol.">
        <title>The Global Catalogue of Microorganisms (GCM) 10K type strain sequencing project: providing services to taxonomists for standard genome sequencing and annotation.</title>
        <authorList>
            <consortium name="The Broad Institute Genomics Platform"/>
            <consortium name="The Broad Institute Genome Sequencing Center for Infectious Disease"/>
            <person name="Wu L."/>
            <person name="Ma J."/>
        </authorList>
    </citation>
    <scope>NUCLEOTIDE SEQUENCE [LARGE SCALE GENOMIC DNA]</scope>
    <source>
        <strain evidence="3">JCM 16702</strain>
    </source>
</reference>
<evidence type="ECO:0000256" key="1">
    <source>
        <dbReference type="SAM" id="Phobius"/>
    </source>
</evidence>
<evidence type="ECO:0000313" key="2">
    <source>
        <dbReference type="EMBL" id="GAA4060225.1"/>
    </source>
</evidence>
<dbReference type="RefSeq" id="WP_344941653.1">
    <property type="nucleotide sequence ID" value="NZ_BAAAZG010000002.1"/>
</dbReference>
<proteinExistence type="predicted"/>
<keyword evidence="3" id="KW-1185">Reference proteome</keyword>
<evidence type="ECO:0008006" key="4">
    <source>
        <dbReference type="Google" id="ProtNLM"/>
    </source>
</evidence>